<feature type="region of interest" description="Disordered" evidence="1">
    <location>
        <begin position="181"/>
        <end position="215"/>
    </location>
</feature>
<proteinExistence type="predicted"/>
<dbReference type="AlphaFoldDB" id="A0AAV9JRZ8"/>
<evidence type="ECO:0000313" key="3">
    <source>
        <dbReference type="Proteomes" id="UP001324427"/>
    </source>
</evidence>
<organism evidence="2 3">
    <name type="scientific">Oleoguttula mirabilis</name>
    <dbReference type="NCBI Taxonomy" id="1507867"/>
    <lineage>
        <taxon>Eukaryota</taxon>
        <taxon>Fungi</taxon>
        <taxon>Dikarya</taxon>
        <taxon>Ascomycota</taxon>
        <taxon>Pezizomycotina</taxon>
        <taxon>Dothideomycetes</taxon>
        <taxon>Dothideomycetidae</taxon>
        <taxon>Mycosphaerellales</taxon>
        <taxon>Teratosphaeriaceae</taxon>
        <taxon>Oleoguttula</taxon>
    </lineage>
</organism>
<feature type="compositionally biased region" description="Low complexity" evidence="1">
    <location>
        <begin position="73"/>
        <end position="97"/>
    </location>
</feature>
<sequence length="215" mass="23708">MPAKWTAERNERFFLLVIKDVKLNYEKLSKEWKEHYGDQDEFHPTARALQEQYKTLCKRAGVAKGRDGTVSNTPSKATATPKATPKKPILPKTPTSSAKRGHMAMSDEDDSEGDRMVNASEAAKRVKYDRRSKTPKVYEDPGSDNEAAGVEADAKAGSFGGLSHGIGSIFDQELNLDGASEKAGSLAPRRNFRKAIDEDAMSDVSDFKPEGDWLN</sequence>
<evidence type="ECO:0000313" key="2">
    <source>
        <dbReference type="EMBL" id="KAK4548440.1"/>
    </source>
</evidence>
<gene>
    <name evidence="2" type="ORF">LTR36_009350</name>
</gene>
<feature type="compositionally biased region" description="Basic and acidic residues" evidence="1">
    <location>
        <begin position="122"/>
        <end position="139"/>
    </location>
</feature>
<feature type="compositionally biased region" description="Basic and acidic residues" evidence="1">
    <location>
        <begin position="205"/>
        <end position="215"/>
    </location>
</feature>
<comment type="caution">
    <text evidence="2">The sequence shown here is derived from an EMBL/GenBank/DDBJ whole genome shotgun (WGS) entry which is preliminary data.</text>
</comment>
<dbReference type="EMBL" id="JAVFHQ010000007">
    <property type="protein sequence ID" value="KAK4548440.1"/>
    <property type="molecule type" value="Genomic_DNA"/>
</dbReference>
<evidence type="ECO:0000256" key="1">
    <source>
        <dbReference type="SAM" id="MobiDB-lite"/>
    </source>
</evidence>
<dbReference type="Proteomes" id="UP001324427">
    <property type="component" value="Unassembled WGS sequence"/>
</dbReference>
<keyword evidence="3" id="KW-1185">Reference proteome</keyword>
<protein>
    <submittedName>
        <fullName evidence="2">Uncharacterized protein</fullName>
    </submittedName>
</protein>
<name>A0AAV9JRZ8_9PEZI</name>
<accession>A0AAV9JRZ8</accession>
<reference evidence="2 3" key="1">
    <citation type="submission" date="2021-11" db="EMBL/GenBank/DDBJ databases">
        <title>Black yeast isolated from Biological Soil Crust.</title>
        <authorList>
            <person name="Kurbessoian T."/>
        </authorList>
    </citation>
    <scope>NUCLEOTIDE SEQUENCE [LARGE SCALE GENOMIC DNA]</scope>
    <source>
        <strain evidence="2 3">CCFEE 5522</strain>
    </source>
</reference>
<feature type="region of interest" description="Disordered" evidence="1">
    <location>
        <begin position="62"/>
        <end position="150"/>
    </location>
</feature>